<evidence type="ECO:0000313" key="5">
    <source>
        <dbReference type="Proteomes" id="UP000029737"/>
    </source>
</evidence>
<dbReference type="Proteomes" id="UP000215043">
    <property type="component" value="Chromosome"/>
</dbReference>
<feature type="domain" description="GmrSD restriction endonucleases C-terminal" evidence="2">
    <location>
        <begin position="100"/>
        <end position="213"/>
    </location>
</feature>
<dbReference type="InterPro" id="IPR011089">
    <property type="entry name" value="GmrSD_C"/>
</dbReference>
<dbReference type="PANTHER" id="PTHR24094:SF15">
    <property type="entry name" value="AMP-DEPENDENT SYNTHETASE_LIGASE DOMAIN-CONTAINING PROTEIN-RELATED"/>
    <property type="match status" value="1"/>
</dbReference>
<gene>
    <name evidence="3" type="ORF">CDG81_22290</name>
    <name evidence="4" type="ORF">IL38_02560</name>
</gene>
<evidence type="ECO:0000256" key="1">
    <source>
        <dbReference type="SAM" id="SignalP"/>
    </source>
</evidence>
<protein>
    <submittedName>
        <fullName evidence="3">HNH endonuclease</fullName>
    </submittedName>
</protein>
<feature type="signal peptide" evidence="1">
    <location>
        <begin position="1"/>
        <end position="23"/>
    </location>
</feature>
<evidence type="ECO:0000313" key="4">
    <source>
        <dbReference type="EMBL" id="KGI82775.1"/>
    </source>
</evidence>
<reference evidence="3 6" key="2">
    <citation type="submission" date="2017-08" db="EMBL/GenBank/DDBJ databases">
        <title>The complete genome sequence of moderately halophilic actinomycete Actinopolyspora erythraea YIM 90600, the producer of novel erythromycin, novel actinopolysporins A-C and tubercidin.</title>
        <authorList>
            <person name="Yin M."/>
            <person name="Tang S."/>
        </authorList>
    </citation>
    <scope>NUCLEOTIDE SEQUENCE [LARGE SCALE GENOMIC DNA]</scope>
    <source>
        <strain evidence="3 6">YIM 90600</strain>
    </source>
</reference>
<dbReference type="eggNOG" id="COG2356">
    <property type="taxonomic scope" value="Bacteria"/>
</dbReference>
<sequence>MPVGKASRAATAVLPLLAVLSCATLPPGEDTDSAGNPPGAPDVARAEEMLAGLRTAPEGSMDGYDRDEFPHWDEAEGENCNVRERVLIRDGENVRTGSDCYPTSGTWHSPYDDGTWTDPSDLHIDHVVPLAAAWRSGASDWTREKRERFANDLDGPQLLAVTDSVNQSKGDETPDEWLPPDEGAHCDYARFWVGTKHNWELSVTRAERSALRDVLEGC</sequence>
<dbReference type="Pfam" id="PF07510">
    <property type="entry name" value="GmrSD_C"/>
    <property type="match status" value="1"/>
</dbReference>
<keyword evidence="1" id="KW-0732">Signal</keyword>
<name>A0A099DBI8_9ACTN</name>
<dbReference type="PANTHER" id="PTHR24094">
    <property type="entry name" value="SECRETED PROTEIN"/>
    <property type="match status" value="1"/>
</dbReference>
<dbReference type="OrthoDB" id="5196645at2"/>
<keyword evidence="3" id="KW-0378">Hydrolase</keyword>
<evidence type="ECO:0000259" key="2">
    <source>
        <dbReference type="Pfam" id="PF07510"/>
    </source>
</evidence>
<dbReference type="EMBL" id="CP022752">
    <property type="protein sequence ID" value="ASU80549.1"/>
    <property type="molecule type" value="Genomic_DNA"/>
</dbReference>
<dbReference type="RefSeq" id="WP_043569813.1">
    <property type="nucleotide sequence ID" value="NZ_CP022752.1"/>
</dbReference>
<feature type="chain" id="PRO_5001953551" evidence="1">
    <location>
        <begin position="24"/>
        <end position="218"/>
    </location>
</feature>
<dbReference type="KEGG" id="aey:CDG81_22290"/>
<dbReference type="HOGENOM" id="CLU_043034_3_1_11"/>
<evidence type="ECO:0000313" key="6">
    <source>
        <dbReference type="Proteomes" id="UP000215043"/>
    </source>
</evidence>
<dbReference type="GO" id="GO:0004519">
    <property type="term" value="F:endonuclease activity"/>
    <property type="evidence" value="ECO:0007669"/>
    <property type="project" value="UniProtKB-KW"/>
</dbReference>
<dbReference type="EMBL" id="JPMV01000009">
    <property type="protein sequence ID" value="KGI82775.1"/>
    <property type="molecule type" value="Genomic_DNA"/>
</dbReference>
<proteinExistence type="predicted"/>
<keyword evidence="3" id="KW-0255">Endonuclease</keyword>
<dbReference type="PROSITE" id="PS51257">
    <property type="entry name" value="PROKAR_LIPOPROTEIN"/>
    <property type="match status" value="1"/>
</dbReference>
<keyword evidence="5" id="KW-1185">Reference proteome</keyword>
<dbReference type="AlphaFoldDB" id="A0A099DBI8"/>
<reference evidence="4 5" key="1">
    <citation type="journal article" date="2014" name="PLoS ONE">
        <title>Identification and Characterization of a New Erythromycin Biosynthetic Gene Cluster in Actinopolyspora erythraea YIM90600, a Novel Erythronolide-Producing Halophilic Actinomycete Isolated from Salt Field.</title>
        <authorList>
            <person name="Chen D."/>
            <person name="Feng J."/>
            <person name="Huang L."/>
            <person name="Zhang Q."/>
            <person name="Wu J."/>
            <person name="Zhu X."/>
            <person name="Duan Y."/>
            <person name="Xu Z."/>
        </authorList>
    </citation>
    <scope>NUCLEOTIDE SEQUENCE [LARGE SCALE GENOMIC DNA]</scope>
    <source>
        <strain evidence="4 5">YIM90600</strain>
    </source>
</reference>
<accession>A0A099DBI8</accession>
<organism evidence="3 6">
    <name type="scientific">Actinopolyspora erythraea</name>
    <dbReference type="NCBI Taxonomy" id="414996"/>
    <lineage>
        <taxon>Bacteria</taxon>
        <taxon>Bacillati</taxon>
        <taxon>Actinomycetota</taxon>
        <taxon>Actinomycetes</taxon>
        <taxon>Actinopolysporales</taxon>
        <taxon>Actinopolysporaceae</taxon>
        <taxon>Actinopolyspora</taxon>
    </lineage>
</organism>
<keyword evidence="3" id="KW-0540">Nuclease</keyword>
<dbReference type="Proteomes" id="UP000029737">
    <property type="component" value="Unassembled WGS sequence"/>
</dbReference>
<evidence type="ECO:0000313" key="3">
    <source>
        <dbReference type="EMBL" id="ASU80549.1"/>
    </source>
</evidence>